<dbReference type="RefSeq" id="WP_092741524.1">
    <property type="nucleotide sequence ID" value="NZ_FNOV01000010.1"/>
</dbReference>
<feature type="compositionally biased region" description="Basic residues" evidence="1">
    <location>
        <begin position="207"/>
        <end position="219"/>
    </location>
</feature>
<feature type="region of interest" description="Disordered" evidence="1">
    <location>
        <begin position="184"/>
        <end position="247"/>
    </location>
</feature>
<accession>A0A1H3KZ42</accession>
<proteinExistence type="predicted"/>
<dbReference type="STRING" id="651662.SAMN04488069_11015"/>
<dbReference type="AlphaFoldDB" id="A0A1H3KZ42"/>
<name>A0A1H3KZ42_9BACT</name>
<dbReference type="Proteomes" id="UP000199249">
    <property type="component" value="Unassembled WGS sequence"/>
</dbReference>
<reference evidence="3" key="1">
    <citation type="submission" date="2016-10" db="EMBL/GenBank/DDBJ databases">
        <authorList>
            <person name="Varghese N."/>
            <person name="Submissions S."/>
        </authorList>
    </citation>
    <scope>NUCLEOTIDE SEQUENCE [LARGE SCALE GENOMIC DNA]</scope>
    <source>
        <strain evidence="3">CGMCC 1.8975</strain>
    </source>
</reference>
<dbReference type="OrthoDB" id="1442826at2"/>
<keyword evidence="3" id="KW-1185">Reference proteome</keyword>
<sequence length="348" mass="38138">MNYVAHTRAAHEHLSRQAQARPHHVSLYWTLFYQWNAARFPLELPLNRADVMQAAHIGNRGTYLDTLRDLAAWGLLTYQPSHNGGSSVRLRTLGEVVPEMGHPAGSCTRSGLTEIPSVVPEVVQPLARKWANQPGRVVPEVGQPSLYGKTGSTTNGVNSAAAPHQKKIAVLEGEGLSGAELLPDDTAPAQPMVSEANGAGPVPGAAPKKKVAPKKKGVKQAKTIRAAAAGSDSQTRRGRQQQPEVPFAESELADVEKFIQAFDDTDYQLADLRFYHAKIQAWRDRKTGEPPQRRDWKACATQFFLNDAHENRLKLAPNVQRRPDGSLHQQPPAGDFFAAAGFKSKYDR</sequence>
<dbReference type="EMBL" id="FNOV01000010">
    <property type="protein sequence ID" value="SDY56988.1"/>
    <property type="molecule type" value="Genomic_DNA"/>
</dbReference>
<gene>
    <name evidence="2" type="ORF">SAMN04488069_11015</name>
</gene>
<organism evidence="2 3">
    <name type="scientific">Hymenobacter psychrophilus</name>
    <dbReference type="NCBI Taxonomy" id="651662"/>
    <lineage>
        <taxon>Bacteria</taxon>
        <taxon>Pseudomonadati</taxon>
        <taxon>Bacteroidota</taxon>
        <taxon>Cytophagia</taxon>
        <taxon>Cytophagales</taxon>
        <taxon>Hymenobacteraceae</taxon>
        <taxon>Hymenobacter</taxon>
    </lineage>
</organism>
<evidence type="ECO:0000256" key="1">
    <source>
        <dbReference type="SAM" id="MobiDB-lite"/>
    </source>
</evidence>
<protein>
    <submittedName>
        <fullName evidence="2">Uncharacterized protein</fullName>
    </submittedName>
</protein>
<evidence type="ECO:0000313" key="2">
    <source>
        <dbReference type="EMBL" id="SDY56988.1"/>
    </source>
</evidence>
<evidence type="ECO:0000313" key="3">
    <source>
        <dbReference type="Proteomes" id="UP000199249"/>
    </source>
</evidence>